<feature type="transmembrane region" description="Helical" evidence="3">
    <location>
        <begin position="194"/>
        <end position="217"/>
    </location>
</feature>
<feature type="transmembrane region" description="Helical" evidence="3">
    <location>
        <begin position="146"/>
        <end position="174"/>
    </location>
</feature>
<dbReference type="GO" id="GO:1904659">
    <property type="term" value="P:D-glucose transmembrane transport"/>
    <property type="evidence" value="ECO:0007669"/>
    <property type="project" value="InterPro"/>
</dbReference>
<organism evidence="4 5">
    <name type="scientific">Acetobacter oeni</name>
    <dbReference type="NCBI Taxonomy" id="304077"/>
    <lineage>
        <taxon>Bacteria</taxon>
        <taxon>Pseudomonadati</taxon>
        <taxon>Pseudomonadota</taxon>
        <taxon>Alphaproteobacteria</taxon>
        <taxon>Acetobacterales</taxon>
        <taxon>Acetobacteraceae</taxon>
        <taxon>Acetobacter</taxon>
    </lineage>
</organism>
<feature type="transmembrane region" description="Helical" evidence="3">
    <location>
        <begin position="392"/>
        <end position="413"/>
    </location>
</feature>
<evidence type="ECO:0000256" key="2">
    <source>
        <dbReference type="ARBA" id="ARBA00022475"/>
    </source>
</evidence>
<dbReference type="InterPro" id="IPR050375">
    <property type="entry name" value="MFS_TsgA-like"/>
</dbReference>
<comment type="subcellular location">
    <subcellularLocation>
        <location evidence="1">Cell inner membrane</location>
        <topology evidence="1">Multi-pass membrane protein</topology>
    </subcellularLocation>
</comment>
<dbReference type="Proteomes" id="UP000321746">
    <property type="component" value="Unassembled WGS sequence"/>
</dbReference>
<dbReference type="GO" id="GO:0005354">
    <property type="term" value="F:galactose transmembrane transporter activity"/>
    <property type="evidence" value="ECO:0007669"/>
    <property type="project" value="InterPro"/>
</dbReference>
<feature type="transmembrane region" description="Helical" evidence="3">
    <location>
        <begin position="306"/>
        <end position="325"/>
    </location>
</feature>
<keyword evidence="3" id="KW-0812">Transmembrane</keyword>
<keyword evidence="3" id="KW-0472">Membrane</keyword>
<dbReference type="PANTHER" id="PTHR43702">
    <property type="entry name" value="L-FUCOSE-PROTON SYMPORTER"/>
    <property type="match status" value="1"/>
</dbReference>
<evidence type="ECO:0000313" key="5">
    <source>
        <dbReference type="Proteomes" id="UP000321746"/>
    </source>
</evidence>
<keyword evidence="2" id="KW-1003">Cell membrane</keyword>
<dbReference type="InterPro" id="IPR005964">
    <property type="entry name" value="Glc/Gal_transptr_bac"/>
</dbReference>
<dbReference type="EMBL" id="BJYG01000076">
    <property type="protein sequence ID" value="GEN65174.1"/>
    <property type="molecule type" value="Genomic_DNA"/>
</dbReference>
<feature type="transmembrane region" description="Helical" evidence="3">
    <location>
        <begin position="110"/>
        <end position="134"/>
    </location>
</feature>
<feature type="transmembrane region" description="Helical" evidence="3">
    <location>
        <begin position="50"/>
        <end position="70"/>
    </location>
</feature>
<feature type="transmembrane region" description="Helical" evidence="3">
    <location>
        <begin position="82"/>
        <end position="104"/>
    </location>
</feature>
<dbReference type="SUPFAM" id="SSF103473">
    <property type="entry name" value="MFS general substrate transporter"/>
    <property type="match status" value="1"/>
</dbReference>
<feature type="transmembrane region" description="Helical" evidence="3">
    <location>
        <begin position="278"/>
        <end position="299"/>
    </location>
</feature>
<comment type="caution">
    <text evidence="4">The sequence shown here is derived from an EMBL/GenBank/DDBJ whole genome shotgun (WGS) entry which is preliminary data.</text>
</comment>
<reference evidence="4 5" key="1">
    <citation type="submission" date="2019-07" db="EMBL/GenBank/DDBJ databases">
        <title>Whole genome shotgun sequence of Acetobacter oeni NBRC 105207.</title>
        <authorList>
            <person name="Hosoyama A."/>
            <person name="Uohara A."/>
            <person name="Ohji S."/>
            <person name="Ichikawa N."/>
        </authorList>
    </citation>
    <scope>NUCLEOTIDE SEQUENCE [LARGE SCALE GENOMIC DNA]</scope>
    <source>
        <strain evidence="4 5">NBRC 105207</strain>
    </source>
</reference>
<dbReference type="AlphaFoldDB" id="A0A511XQH1"/>
<evidence type="ECO:0000256" key="1">
    <source>
        <dbReference type="ARBA" id="ARBA00004429"/>
    </source>
</evidence>
<dbReference type="PANTHER" id="PTHR43702:SF12">
    <property type="entry name" value="N-ACETYL GLUCOSAMINE TRANSPORTER NAGP"/>
    <property type="match status" value="1"/>
</dbReference>
<gene>
    <name evidence="4" type="primary">gluP_2</name>
    <name evidence="4" type="ORF">AOE01nite_33980</name>
</gene>
<proteinExistence type="predicted"/>
<dbReference type="NCBIfam" id="TIGR01272">
    <property type="entry name" value="gluP"/>
    <property type="match status" value="1"/>
</dbReference>
<dbReference type="GO" id="GO:0055056">
    <property type="term" value="F:D-glucose transmembrane transporter activity"/>
    <property type="evidence" value="ECO:0007669"/>
    <property type="project" value="InterPro"/>
</dbReference>
<name>A0A511XQH1_9PROT</name>
<dbReference type="GO" id="GO:0005886">
    <property type="term" value="C:plasma membrane"/>
    <property type="evidence" value="ECO:0007669"/>
    <property type="project" value="UniProtKB-SubCell"/>
</dbReference>
<evidence type="ECO:0000256" key="3">
    <source>
        <dbReference type="SAM" id="Phobius"/>
    </source>
</evidence>
<feature type="transmembrane region" description="Helical" evidence="3">
    <location>
        <begin position="237"/>
        <end position="258"/>
    </location>
</feature>
<accession>A0A511XQH1</accession>
<feature type="transmembrane region" description="Helical" evidence="3">
    <location>
        <begin position="12"/>
        <end position="30"/>
    </location>
</feature>
<evidence type="ECO:0000313" key="4">
    <source>
        <dbReference type="EMBL" id="GEN65174.1"/>
    </source>
</evidence>
<feature type="transmembrane region" description="Helical" evidence="3">
    <location>
        <begin position="331"/>
        <end position="352"/>
    </location>
</feature>
<protein>
    <submittedName>
        <fullName evidence="4">Glucose/galactose MFS transporter</fullName>
    </submittedName>
</protein>
<keyword evidence="5" id="KW-1185">Reference proteome</keyword>
<dbReference type="RefSeq" id="WP_206752487.1">
    <property type="nucleotide sequence ID" value="NZ_WOTA01000051.1"/>
</dbReference>
<sequence length="452" mass="47100">MTTASELRTPGFVLVLSGVLFFFIGVMTWLNGPLVAFARIAFSLDDNDAFLIPSVFYAAHFLGALPLGVLADKIGSVRGMSLGLVLMAAGAACFAVSADFLAFGAALGSLFLLALGVTLLGLAINPYVALLGGLGTASRRIAIMGLFNKAAGVVAPLMFGATALRSLGALSASISAAPDSRMRDALRAGFAGQIVAPYVFLAVILLLLAVVVSVAPLPQLSHPVPLTPAAKGGRIRFGRTFWLGTGCLFLYVGVEAIAGDAIGTYGDRLGLPPDATKFFSSLTFVAMVAGYCGGMAFIPQVLSQRAYLASVCVLGMGLTVAASFSSGMKSVLFMGGLGFCDAMMWPILYPLAIRGLGARTLQGTAVAVMAVSGGAVLPKLFIWLASFLSFRVSFLTVVLPSYFLIFAYLILCGRERDDLPVRKASSAAVRGSQRVGVASRRAFRGRGSRDET</sequence>
<dbReference type="Gene3D" id="1.20.1250.20">
    <property type="entry name" value="MFS general substrate transporter like domains"/>
    <property type="match status" value="2"/>
</dbReference>
<dbReference type="InterPro" id="IPR036259">
    <property type="entry name" value="MFS_trans_sf"/>
</dbReference>
<keyword evidence="3" id="KW-1133">Transmembrane helix</keyword>
<feature type="transmembrane region" description="Helical" evidence="3">
    <location>
        <begin position="364"/>
        <end position="386"/>
    </location>
</feature>